<feature type="region of interest" description="Disordered" evidence="1">
    <location>
        <begin position="52"/>
        <end position="72"/>
    </location>
</feature>
<dbReference type="Proteomes" id="UP000008311">
    <property type="component" value="Unassembled WGS sequence"/>
</dbReference>
<gene>
    <name evidence="2" type="ORF">RCOM_1862960</name>
</gene>
<evidence type="ECO:0000313" key="2">
    <source>
        <dbReference type="EMBL" id="EEF24008.1"/>
    </source>
</evidence>
<proteinExistence type="predicted"/>
<sequence length="72" mass="7552">MPAGVLKGICQVGEGFSVNDCNNKLIGARYFKVPSQTCTGLNSCRRAIPSPARKAMAATATTRPARPAATRT</sequence>
<protein>
    <submittedName>
        <fullName evidence="2">Uncharacterized protein</fullName>
    </submittedName>
</protein>
<name>B9TJF5_RICCO</name>
<evidence type="ECO:0000313" key="3">
    <source>
        <dbReference type="Proteomes" id="UP000008311"/>
    </source>
</evidence>
<dbReference type="AlphaFoldDB" id="B9TJF5"/>
<keyword evidence="3" id="KW-1185">Reference proteome</keyword>
<evidence type="ECO:0000256" key="1">
    <source>
        <dbReference type="SAM" id="MobiDB-lite"/>
    </source>
</evidence>
<dbReference type="EMBL" id="EQ983830">
    <property type="protein sequence ID" value="EEF24008.1"/>
    <property type="molecule type" value="Genomic_DNA"/>
</dbReference>
<dbReference type="InParanoid" id="B9TJF5"/>
<organism evidence="2 3">
    <name type="scientific">Ricinus communis</name>
    <name type="common">Castor bean</name>
    <dbReference type="NCBI Taxonomy" id="3988"/>
    <lineage>
        <taxon>Eukaryota</taxon>
        <taxon>Viridiplantae</taxon>
        <taxon>Streptophyta</taxon>
        <taxon>Embryophyta</taxon>
        <taxon>Tracheophyta</taxon>
        <taxon>Spermatophyta</taxon>
        <taxon>Magnoliopsida</taxon>
        <taxon>eudicotyledons</taxon>
        <taxon>Gunneridae</taxon>
        <taxon>Pentapetalae</taxon>
        <taxon>rosids</taxon>
        <taxon>fabids</taxon>
        <taxon>Malpighiales</taxon>
        <taxon>Euphorbiaceae</taxon>
        <taxon>Acalyphoideae</taxon>
        <taxon>Acalypheae</taxon>
        <taxon>Ricinus</taxon>
    </lineage>
</organism>
<accession>B9TJF5</accession>
<reference evidence="3" key="1">
    <citation type="journal article" date="2010" name="Nat. Biotechnol.">
        <title>Draft genome sequence of the oilseed species Ricinus communis.</title>
        <authorList>
            <person name="Chan A.P."/>
            <person name="Crabtree J."/>
            <person name="Zhao Q."/>
            <person name="Lorenzi H."/>
            <person name="Orvis J."/>
            <person name="Puiu D."/>
            <person name="Melake-Berhan A."/>
            <person name="Jones K.M."/>
            <person name="Redman J."/>
            <person name="Chen G."/>
            <person name="Cahoon E.B."/>
            <person name="Gedil M."/>
            <person name="Stanke M."/>
            <person name="Haas B.J."/>
            <person name="Wortman J.R."/>
            <person name="Fraser-Liggett C.M."/>
            <person name="Ravel J."/>
            <person name="Rabinowicz P.D."/>
        </authorList>
    </citation>
    <scope>NUCLEOTIDE SEQUENCE [LARGE SCALE GENOMIC DNA]</scope>
    <source>
        <strain evidence="3">cv. Hale</strain>
    </source>
</reference>